<dbReference type="PROSITE" id="PS50893">
    <property type="entry name" value="ABC_TRANSPORTER_2"/>
    <property type="match status" value="1"/>
</dbReference>
<dbReference type="GO" id="GO:0005524">
    <property type="term" value="F:ATP binding"/>
    <property type="evidence" value="ECO:0007669"/>
    <property type="project" value="UniProtKB-KW"/>
</dbReference>
<dbReference type="PANTHER" id="PTHR24220:SF689">
    <property type="entry name" value="LIPOPROTEIN-RELEASING SYSTEM ATP-BINDING PROTEIN LOLD"/>
    <property type="match status" value="1"/>
</dbReference>
<organism evidence="7 8">
    <name type="scientific">Manganibacter manganicus</name>
    <dbReference type="NCBI Taxonomy" id="1873176"/>
    <lineage>
        <taxon>Bacteria</taxon>
        <taxon>Pseudomonadati</taxon>
        <taxon>Pseudomonadota</taxon>
        <taxon>Alphaproteobacteria</taxon>
        <taxon>Hyphomicrobiales</taxon>
        <taxon>Phyllobacteriaceae</taxon>
        <taxon>Manganibacter</taxon>
    </lineage>
</organism>
<evidence type="ECO:0000256" key="1">
    <source>
        <dbReference type="ARBA" id="ARBA00005417"/>
    </source>
</evidence>
<comment type="caution">
    <text evidence="7">The sequence shown here is derived from an EMBL/GenBank/DDBJ whole genome shotgun (WGS) entry which is preliminary data.</text>
</comment>
<dbReference type="InterPro" id="IPR015854">
    <property type="entry name" value="ABC_transpr_LolD-like"/>
</dbReference>
<keyword evidence="5" id="KW-1278">Translocase</keyword>
<accession>A0A1V8RNW1</accession>
<reference evidence="7 8" key="1">
    <citation type="journal article" date="2016" name="Int. J. Syst. Evol. Microbiol.">
        <title>Pseudaminobacter manganicus sp. nov., isolated from sludge of a manganese mine.</title>
        <authorList>
            <person name="Li J."/>
            <person name="Huang J."/>
            <person name="Liao S."/>
            <person name="Wang G."/>
        </authorList>
    </citation>
    <scope>NUCLEOTIDE SEQUENCE [LARGE SCALE GENOMIC DNA]</scope>
    <source>
        <strain evidence="7 8">JH-7</strain>
    </source>
</reference>
<dbReference type="EMBL" id="MDET01000025">
    <property type="protein sequence ID" value="OQM74649.1"/>
    <property type="molecule type" value="Genomic_DNA"/>
</dbReference>
<keyword evidence="8" id="KW-1185">Reference proteome</keyword>
<dbReference type="InterPro" id="IPR027417">
    <property type="entry name" value="P-loop_NTPase"/>
</dbReference>
<evidence type="ECO:0000256" key="3">
    <source>
        <dbReference type="ARBA" id="ARBA00022741"/>
    </source>
</evidence>
<sequence>MTALVAHELYRFFHTGDDETFALRGVSLALCAGEFVALVGPSGSGKSTLLSCLTGLDEPDGGHVEVGGMRLTRRSEAERARMRASHFGILLQTGNLFPHLSVRQNIRFQMMLAGKSDEARVDALVETVGLRARAHAFATQLSGGETARAGLAVALAADPPILIADEPTAEVDADTESRLIDHFETRRRAGLTTLLATHSGALARKADRIVRLHDGRVEDD</sequence>
<name>A0A1V8RNW1_9HYPH</name>
<dbReference type="GO" id="GO:0022857">
    <property type="term" value="F:transmembrane transporter activity"/>
    <property type="evidence" value="ECO:0007669"/>
    <property type="project" value="TreeGrafter"/>
</dbReference>
<dbReference type="InterPro" id="IPR003593">
    <property type="entry name" value="AAA+_ATPase"/>
</dbReference>
<dbReference type="Pfam" id="PF00005">
    <property type="entry name" value="ABC_tran"/>
    <property type="match status" value="1"/>
</dbReference>
<dbReference type="Gene3D" id="3.40.50.300">
    <property type="entry name" value="P-loop containing nucleotide triphosphate hydrolases"/>
    <property type="match status" value="1"/>
</dbReference>
<dbReference type="RefSeq" id="WP_080920586.1">
    <property type="nucleotide sequence ID" value="NZ_MDET01000025.1"/>
</dbReference>
<keyword evidence="4 7" id="KW-0067">ATP-binding</keyword>
<evidence type="ECO:0000256" key="2">
    <source>
        <dbReference type="ARBA" id="ARBA00022448"/>
    </source>
</evidence>
<feature type="domain" description="ABC transporter" evidence="6">
    <location>
        <begin position="4"/>
        <end position="220"/>
    </location>
</feature>
<dbReference type="OrthoDB" id="9097991at2"/>
<gene>
    <name evidence="7" type="ORF">BFN67_21020</name>
</gene>
<dbReference type="AlphaFoldDB" id="A0A1V8RNW1"/>
<dbReference type="GO" id="GO:0016887">
    <property type="term" value="F:ATP hydrolysis activity"/>
    <property type="evidence" value="ECO:0007669"/>
    <property type="project" value="InterPro"/>
</dbReference>
<evidence type="ECO:0000256" key="4">
    <source>
        <dbReference type="ARBA" id="ARBA00022840"/>
    </source>
</evidence>
<dbReference type="PANTHER" id="PTHR24220">
    <property type="entry name" value="IMPORT ATP-BINDING PROTEIN"/>
    <property type="match status" value="1"/>
</dbReference>
<protein>
    <submittedName>
        <fullName evidence="7">ABC transporter ATP-binding protein</fullName>
    </submittedName>
</protein>
<dbReference type="InterPro" id="IPR003439">
    <property type="entry name" value="ABC_transporter-like_ATP-bd"/>
</dbReference>
<evidence type="ECO:0000313" key="8">
    <source>
        <dbReference type="Proteomes" id="UP000191905"/>
    </source>
</evidence>
<keyword evidence="3" id="KW-0547">Nucleotide-binding</keyword>
<keyword evidence="2" id="KW-0813">Transport</keyword>
<dbReference type="InterPro" id="IPR017911">
    <property type="entry name" value="MacB-like_ATP-bd"/>
</dbReference>
<evidence type="ECO:0000313" key="7">
    <source>
        <dbReference type="EMBL" id="OQM74649.1"/>
    </source>
</evidence>
<dbReference type="Proteomes" id="UP000191905">
    <property type="component" value="Unassembled WGS sequence"/>
</dbReference>
<evidence type="ECO:0000256" key="5">
    <source>
        <dbReference type="ARBA" id="ARBA00022967"/>
    </source>
</evidence>
<proteinExistence type="inferred from homology"/>
<dbReference type="GO" id="GO:0005886">
    <property type="term" value="C:plasma membrane"/>
    <property type="evidence" value="ECO:0007669"/>
    <property type="project" value="TreeGrafter"/>
</dbReference>
<dbReference type="SUPFAM" id="SSF52540">
    <property type="entry name" value="P-loop containing nucleoside triphosphate hydrolases"/>
    <property type="match status" value="1"/>
</dbReference>
<comment type="similarity">
    <text evidence="1">Belongs to the ABC transporter superfamily.</text>
</comment>
<dbReference type="CDD" id="cd03255">
    <property type="entry name" value="ABC_MJ0796_LolCDE_FtsE"/>
    <property type="match status" value="1"/>
</dbReference>
<dbReference type="SMART" id="SM00382">
    <property type="entry name" value="AAA"/>
    <property type="match status" value="1"/>
</dbReference>
<evidence type="ECO:0000259" key="6">
    <source>
        <dbReference type="PROSITE" id="PS50893"/>
    </source>
</evidence>
<dbReference type="STRING" id="1873176.BFN67_21020"/>